<organism evidence="17 18">
    <name type="scientific">Pycnococcus provasolii</name>
    <dbReference type="NCBI Taxonomy" id="41880"/>
    <lineage>
        <taxon>Eukaryota</taxon>
        <taxon>Viridiplantae</taxon>
        <taxon>Chlorophyta</taxon>
        <taxon>Pseudoscourfieldiophyceae</taxon>
        <taxon>Pseudoscourfieldiales</taxon>
        <taxon>Pycnococcaceae</taxon>
        <taxon>Pycnococcus</taxon>
    </lineage>
</organism>
<dbReference type="SMART" id="SM01240">
    <property type="entry name" value="IMPDH"/>
    <property type="match status" value="1"/>
</dbReference>
<evidence type="ECO:0000259" key="16">
    <source>
        <dbReference type="Pfam" id="PF00478"/>
    </source>
</evidence>
<dbReference type="CDD" id="cd00381">
    <property type="entry name" value="IMPDH"/>
    <property type="match status" value="1"/>
</dbReference>
<evidence type="ECO:0000313" key="17">
    <source>
        <dbReference type="EMBL" id="GHP04491.1"/>
    </source>
</evidence>
<evidence type="ECO:0000256" key="9">
    <source>
        <dbReference type="ARBA" id="ARBA00023122"/>
    </source>
</evidence>
<evidence type="ECO:0000256" key="1">
    <source>
        <dbReference type="ARBA" id="ARBA00001958"/>
    </source>
</evidence>
<dbReference type="PIRSF" id="PIRSF000130">
    <property type="entry name" value="IMPDH"/>
    <property type="match status" value="1"/>
</dbReference>
<comment type="function">
    <text evidence="11">Catalyzes the conversion of inosine 5'-phosphate (IMP) to xanthosine 5'-phosphate (XMP), the first committed and rate-limiting step in the de novo synthesis of guanine nucleotides, and therefore plays an important role in the regulation of cell growth.</text>
</comment>
<keyword evidence="9" id="KW-0129">CBS domain</keyword>
<evidence type="ECO:0000313" key="18">
    <source>
        <dbReference type="Proteomes" id="UP000660262"/>
    </source>
</evidence>
<gene>
    <name evidence="17" type="ORF">PPROV_000324500</name>
</gene>
<evidence type="ECO:0000256" key="11">
    <source>
        <dbReference type="ARBA" id="ARBA00056556"/>
    </source>
</evidence>
<keyword evidence="5" id="KW-0658">Purine biosynthesis</keyword>
<dbReference type="GO" id="GO:0005737">
    <property type="term" value="C:cytoplasm"/>
    <property type="evidence" value="ECO:0007669"/>
    <property type="project" value="TreeGrafter"/>
</dbReference>
<dbReference type="InterPro" id="IPR013785">
    <property type="entry name" value="Aldolase_TIM"/>
</dbReference>
<dbReference type="Proteomes" id="UP000660262">
    <property type="component" value="Unassembled WGS sequence"/>
</dbReference>
<name>A0A830HFT1_9CHLO</name>
<evidence type="ECO:0000256" key="6">
    <source>
        <dbReference type="ARBA" id="ARBA00022958"/>
    </source>
</evidence>
<dbReference type="Pfam" id="PF00478">
    <property type="entry name" value="IMPDH"/>
    <property type="match status" value="1"/>
</dbReference>
<evidence type="ECO:0000256" key="10">
    <source>
        <dbReference type="ARBA" id="ARBA00048028"/>
    </source>
</evidence>
<evidence type="ECO:0000256" key="8">
    <source>
        <dbReference type="ARBA" id="ARBA00023027"/>
    </source>
</evidence>
<dbReference type="GO" id="GO:0006183">
    <property type="term" value="P:GTP biosynthetic process"/>
    <property type="evidence" value="ECO:0007669"/>
    <property type="project" value="TreeGrafter"/>
</dbReference>
<sequence>MAPNAAAKRKRNQDDDGVFGPDDCPDGFTARQLFGQGTSYTYDDVILHPGPIDFGAHEVSLETEVAKGIKLRTPLVSSPMDTVTEANMAIAMAEVGGLGFVHYNLSVDEQVSFVRAVKNHPVGSATDVNVVDASATFSILAASGRSYAVVTDDGRLGGRYLGVAHASDGKQLSASAKLVDHLAKVSAKKSRDDAHAAIKADEKLEAVPIVSDDGNLLGAETREYLLLRETLPDAGAPSVDAGGRLLCGAAVGTRESDKDRIKALVAAGVDVVILDSSQGDSAFQKSMVLHIRASHPNVKVIGGNIVTRRQAYHLTHIDDGKGGTVSVDGLRVGMGSGSICTTQEVCAVGRGQATAVYHVSSYARSLGVPVIADGGVQNSGHVVKALSLGASCVMCGSMFAGSTEAPGAYVTDPATGVRVKKYRGMGSLEAMQKGSDVRYHSDKNHLKVAQGVAGTVKDKGSVRKMVPYVAHAARQGFQDLGVASLAAARTELDEGCLRMECRSGAAQAEGGVHDMHSFTKVLFG</sequence>
<feature type="binding site" description="in other chain" evidence="14">
    <location>
        <position position="335"/>
    </location>
    <ligand>
        <name>K(+)</name>
        <dbReference type="ChEBI" id="CHEBI:29103"/>
        <note>ligand shared between two tetrameric partners</note>
    </ligand>
</feature>
<evidence type="ECO:0000256" key="5">
    <source>
        <dbReference type="ARBA" id="ARBA00022755"/>
    </source>
</evidence>
<proteinExistence type="inferred from homology"/>
<protein>
    <recommendedName>
        <fullName evidence="16">IMP dehydrogenase/GMP reductase domain-containing protein</fullName>
    </recommendedName>
</protein>
<feature type="active site" description="Thioimidate intermediate" evidence="12">
    <location>
        <position position="340"/>
    </location>
</feature>
<comment type="catalytic activity">
    <reaction evidence="10">
        <text>IMP + NAD(+) + H2O = XMP + NADH + H(+)</text>
        <dbReference type="Rhea" id="RHEA:11708"/>
        <dbReference type="ChEBI" id="CHEBI:15377"/>
        <dbReference type="ChEBI" id="CHEBI:15378"/>
        <dbReference type="ChEBI" id="CHEBI:57464"/>
        <dbReference type="ChEBI" id="CHEBI:57540"/>
        <dbReference type="ChEBI" id="CHEBI:57945"/>
        <dbReference type="ChEBI" id="CHEBI:58053"/>
        <dbReference type="EC" id="1.1.1.205"/>
    </reaction>
</comment>
<keyword evidence="4" id="KW-0332">GMP biosynthesis</keyword>
<dbReference type="GO" id="GO:0003938">
    <property type="term" value="F:IMP dehydrogenase activity"/>
    <property type="evidence" value="ECO:0007669"/>
    <property type="project" value="UniProtKB-EC"/>
</dbReference>
<dbReference type="OrthoDB" id="416622at2759"/>
<dbReference type="FunFam" id="3.20.20.70:FF:000086">
    <property type="entry name" value="IMP dehydrogenase, putative"/>
    <property type="match status" value="1"/>
</dbReference>
<dbReference type="InterPro" id="IPR005990">
    <property type="entry name" value="IMP_DH"/>
</dbReference>
<feature type="domain" description="IMP dehydrogenase/GMP reductase" evidence="16">
    <location>
        <begin position="40"/>
        <end position="513"/>
    </location>
</feature>
<evidence type="ECO:0000256" key="15">
    <source>
        <dbReference type="SAM" id="MobiDB-lite"/>
    </source>
</evidence>
<keyword evidence="3" id="KW-0479">Metal-binding</keyword>
<dbReference type="EMBL" id="BNJQ01000008">
    <property type="protein sequence ID" value="GHP04491.1"/>
    <property type="molecule type" value="Genomic_DNA"/>
</dbReference>
<keyword evidence="6 14" id="KW-0630">Potassium</keyword>
<feature type="active site" description="Proton acceptor" evidence="12">
    <location>
        <position position="438"/>
    </location>
</feature>
<comment type="caution">
    <text evidence="17">The sequence shown here is derived from an EMBL/GenBank/DDBJ whole genome shotgun (WGS) entry which is preliminary data.</text>
</comment>
<keyword evidence="18" id="KW-1185">Reference proteome</keyword>
<evidence type="ECO:0000256" key="14">
    <source>
        <dbReference type="PIRSR" id="PIRSR000130-4"/>
    </source>
</evidence>
<feature type="binding site" description="in other chain" evidence="14">
    <location>
        <position position="340"/>
    </location>
    <ligand>
        <name>K(+)</name>
        <dbReference type="ChEBI" id="CHEBI:29103"/>
        <note>ligand shared between two tetrameric partners</note>
    </ligand>
</feature>
<evidence type="ECO:0000256" key="13">
    <source>
        <dbReference type="PIRSR" id="PIRSR000130-3"/>
    </source>
</evidence>
<dbReference type="SUPFAM" id="SSF51412">
    <property type="entry name" value="Inosine monophosphate dehydrogenase (IMPDH)"/>
    <property type="match status" value="1"/>
</dbReference>
<dbReference type="InterPro" id="IPR015875">
    <property type="entry name" value="IMP_DH/GMP_Rdtase_CS"/>
</dbReference>
<feature type="region of interest" description="Disordered" evidence="15">
    <location>
        <begin position="1"/>
        <end position="22"/>
    </location>
</feature>
<dbReference type="GO" id="GO:0006177">
    <property type="term" value="P:GMP biosynthetic process"/>
    <property type="evidence" value="ECO:0007669"/>
    <property type="project" value="UniProtKB-KW"/>
</dbReference>
<keyword evidence="8 13" id="KW-0520">NAD</keyword>
<dbReference type="PROSITE" id="PS00487">
    <property type="entry name" value="IMP_DH_GMP_RED"/>
    <property type="match status" value="1"/>
</dbReference>
<keyword evidence="7" id="KW-0560">Oxidoreductase</keyword>
<comment type="similarity">
    <text evidence="2">Belongs to the IMPDH/GMPR family.</text>
</comment>
<feature type="binding site" evidence="13">
    <location>
        <begin position="333"/>
        <end position="335"/>
    </location>
    <ligand>
        <name>NAD(+)</name>
        <dbReference type="ChEBI" id="CHEBI:57540"/>
    </ligand>
</feature>
<evidence type="ECO:0000256" key="3">
    <source>
        <dbReference type="ARBA" id="ARBA00022723"/>
    </source>
</evidence>
<feature type="binding site" description="in other chain" evidence="14">
    <location>
        <position position="337"/>
    </location>
    <ligand>
        <name>K(+)</name>
        <dbReference type="ChEBI" id="CHEBI:29103"/>
        <note>ligand shared between two tetrameric partners</note>
    </ligand>
</feature>
<evidence type="ECO:0000256" key="12">
    <source>
        <dbReference type="PIRSR" id="PIRSR000130-1"/>
    </source>
</evidence>
<dbReference type="GO" id="GO:0046872">
    <property type="term" value="F:metal ion binding"/>
    <property type="evidence" value="ECO:0007669"/>
    <property type="project" value="UniProtKB-KW"/>
</dbReference>
<reference evidence="17" key="1">
    <citation type="submission" date="2020-10" db="EMBL/GenBank/DDBJ databases">
        <title>Unveiling of a novel bifunctional photoreceptor, Dualchrome1, isolated from a cosmopolitan green alga.</title>
        <authorList>
            <person name="Suzuki S."/>
            <person name="Kawachi M."/>
        </authorList>
    </citation>
    <scope>NUCLEOTIDE SEQUENCE</scope>
    <source>
        <strain evidence="17">NIES 2893</strain>
    </source>
</reference>
<feature type="binding site" evidence="13">
    <location>
        <begin position="275"/>
        <end position="277"/>
    </location>
    <ligand>
        <name>NAD(+)</name>
        <dbReference type="ChEBI" id="CHEBI:57540"/>
    </ligand>
</feature>
<dbReference type="PANTHER" id="PTHR11911">
    <property type="entry name" value="INOSINE-5-MONOPHOSPHATE DEHYDROGENASE RELATED"/>
    <property type="match status" value="1"/>
</dbReference>
<dbReference type="PANTHER" id="PTHR11911:SF111">
    <property type="entry name" value="INOSINE-5'-MONOPHOSPHATE DEHYDROGENASE"/>
    <property type="match status" value="1"/>
</dbReference>
<dbReference type="Gene3D" id="3.20.20.70">
    <property type="entry name" value="Aldolase class I"/>
    <property type="match status" value="1"/>
</dbReference>
<evidence type="ECO:0000256" key="2">
    <source>
        <dbReference type="ARBA" id="ARBA00005502"/>
    </source>
</evidence>
<dbReference type="AlphaFoldDB" id="A0A830HFT1"/>
<evidence type="ECO:0000256" key="4">
    <source>
        <dbReference type="ARBA" id="ARBA00022749"/>
    </source>
</evidence>
<dbReference type="InterPro" id="IPR001093">
    <property type="entry name" value="IMP_DH_GMPRt"/>
</dbReference>
<comment type="cofactor">
    <cofactor evidence="1">
        <name>K(+)</name>
        <dbReference type="ChEBI" id="CHEBI:29103"/>
    </cofactor>
</comment>
<accession>A0A830HFT1</accession>
<evidence type="ECO:0000256" key="7">
    <source>
        <dbReference type="ARBA" id="ARBA00023002"/>
    </source>
</evidence>